<dbReference type="AlphaFoldDB" id="A0A194XFE9"/>
<gene>
    <name evidence="2" type="ORF">LY89DRAFT_507796</name>
</gene>
<dbReference type="EMBL" id="KQ947412">
    <property type="protein sequence ID" value="KUJ18920.1"/>
    <property type="molecule type" value="Genomic_DNA"/>
</dbReference>
<reference evidence="2 3" key="1">
    <citation type="submission" date="2015-10" db="EMBL/GenBank/DDBJ databases">
        <title>Full genome of DAOMC 229536 Phialocephala scopiformis, a fungal endophyte of spruce producing the potent anti-insectan compound rugulosin.</title>
        <authorList>
            <consortium name="DOE Joint Genome Institute"/>
            <person name="Walker A.K."/>
            <person name="Frasz S.L."/>
            <person name="Seifert K.A."/>
            <person name="Miller J.D."/>
            <person name="Mondo S.J."/>
            <person name="Labutti K."/>
            <person name="Lipzen A."/>
            <person name="Dockter R."/>
            <person name="Kennedy M."/>
            <person name="Grigoriev I.V."/>
            <person name="Spatafora J.W."/>
        </authorList>
    </citation>
    <scope>NUCLEOTIDE SEQUENCE [LARGE SCALE GENOMIC DNA]</scope>
    <source>
        <strain evidence="2 3">CBS 120377</strain>
    </source>
</reference>
<dbReference type="OrthoDB" id="3433125at2759"/>
<proteinExistence type="predicted"/>
<feature type="compositionally biased region" description="Polar residues" evidence="1">
    <location>
        <begin position="86"/>
        <end position="100"/>
    </location>
</feature>
<accession>A0A194XFE9</accession>
<dbReference type="RefSeq" id="XP_018073275.1">
    <property type="nucleotide sequence ID" value="XM_018208044.1"/>
</dbReference>
<dbReference type="Proteomes" id="UP000070700">
    <property type="component" value="Unassembled WGS sequence"/>
</dbReference>
<dbReference type="PANTHER" id="PTHR38887:SF1">
    <property type="entry name" value="RAS MODIFICATION PROTEIN ERF4"/>
    <property type="match status" value="1"/>
</dbReference>
<dbReference type="InterPro" id="IPR053221">
    <property type="entry name" value="Burnettramic_acid_biosynth"/>
</dbReference>
<evidence type="ECO:0000256" key="1">
    <source>
        <dbReference type="SAM" id="MobiDB-lite"/>
    </source>
</evidence>
<keyword evidence="3" id="KW-1185">Reference proteome</keyword>
<name>A0A194XFE9_MOLSC</name>
<evidence type="ECO:0000313" key="2">
    <source>
        <dbReference type="EMBL" id="KUJ18920.1"/>
    </source>
</evidence>
<evidence type="ECO:0000313" key="3">
    <source>
        <dbReference type="Proteomes" id="UP000070700"/>
    </source>
</evidence>
<feature type="region of interest" description="Disordered" evidence="1">
    <location>
        <begin position="418"/>
        <end position="488"/>
    </location>
</feature>
<feature type="compositionally biased region" description="Polar residues" evidence="1">
    <location>
        <begin position="432"/>
        <end position="447"/>
    </location>
</feature>
<organism evidence="2 3">
    <name type="scientific">Mollisia scopiformis</name>
    <name type="common">Conifer needle endophyte fungus</name>
    <name type="synonym">Phialocephala scopiformis</name>
    <dbReference type="NCBI Taxonomy" id="149040"/>
    <lineage>
        <taxon>Eukaryota</taxon>
        <taxon>Fungi</taxon>
        <taxon>Dikarya</taxon>
        <taxon>Ascomycota</taxon>
        <taxon>Pezizomycotina</taxon>
        <taxon>Leotiomycetes</taxon>
        <taxon>Helotiales</taxon>
        <taxon>Mollisiaceae</taxon>
        <taxon>Mollisia</taxon>
    </lineage>
</organism>
<dbReference type="PANTHER" id="PTHR38887">
    <property type="entry name" value="CHROMOSOME 21, WHOLE GENOME SHOTGUN SEQUENCE"/>
    <property type="match status" value="1"/>
</dbReference>
<protein>
    <submittedName>
        <fullName evidence="2">Uncharacterized protein</fullName>
    </submittedName>
</protein>
<feature type="region of interest" description="Disordered" evidence="1">
    <location>
        <begin position="86"/>
        <end position="108"/>
    </location>
</feature>
<dbReference type="GeneID" id="28817770"/>
<dbReference type="InParanoid" id="A0A194XFE9"/>
<dbReference type="KEGG" id="psco:LY89DRAFT_507796"/>
<sequence>MVIVSLVAAGVGRAIDAYSDRKARRGERRRSSDSQIDGEIAVVSEDVEQQRRELEAFKELQNYANFQDDLSSKVLDDLSRENASIAYSDQSLPRQDSTSYSPPRPVISRIPSRPKLQWPIIIPQGNTQNGNSCWVRAYPRPLLELGIDQSTFLSFLDSFDVHMKLSTRLEAVNVASTSSGIGWRDVPGSFSRSIPAAVQVMKAHQRERKSNSFLNHVNTLTFRPRGLYAIIITSRSDSPLQVITVEVPPPKPVQYFDTDVEMWTGDDSSKLPEEDSMIATSDTVSSMLSYRQSDGYSAMSLDSAQRKRSLQQVPNAYSPSEEAFEGISDAEQSAPRSPFASLLSSVAKHRERKNEVVTKRLRKDTRPFTRPSIALTNALDNVLNRPISNSHNVTPTWEKMNMEADALYLVIVNDPEEEMPQPAKSMGMYKQPMSTNKQNPSKRNVSRQIKGGMMRQPQSSESSSSNRFVYDPVYDTPSSAPPAYSEKQ</sequence>